<protein>
    <submittedName>
        <fullName evidence="1">Uncharacterized protein</fullName>
    </submittedName>
</protein>
<accession>A0ACB8WVW7</accession>
<evidence type="ECO:0000313" key="2">
    <source>
        <dbReference type="Proteomes" id="UP000831701"/>
    </source>
</evidence>
<gene>
    <name evidence="1" type="ORF">L3Q82_006843</name>
</gene>
<sequence length="536" mass="60644">MHLRRKYRNPSPKSTVSALTRAGPDITFKRLLAGRRLRSAVASSASATQPESRGPTSGEHDPAESTGRPGGRGGRAGTTTSSSAAAFNEISVDFEQTREAYKSKDSLELLRSLVVFKLCSYDFLVDKNKEIMDLGKMVMGQRAFNQFMKMTFYGQFVAGEDHVAIRPLVQKNQAFGVGSVLDYSVEEDISQEQNDAEYECYGNDRREKTCKQFGDRCGGATGAHTYVYSDEAKCDHHMETFIKCIKASGGSSMDGFSAIKMTALGRPQFLLQFSKVLVKWQRFFTFLAAQQGKDGMQALEQRLELNQLQEKKTIDMLDWNSLIDDTTKTSDLLVVPNVELGELEPLLETFTVEEERQLKRMLQRMDVLVKHAMVNSVRLMVDAEQTYFQPAISRLTLQMQRIYNREKPVIFNTYQCYLKEAYDNVTMDVELSRREGWHFAAKLVRGAYMYQERERAEELGYEDPINPDYESTNIMYHRFPSLNRHLTVVEGFVLCPNDPRSYVVGGHYAPGRVSHGKQVLGDMDGQTKSGSQAHPP</sequence>
<evidence type="ECO:0000313" key="1">
    <source>
        <dbReference type="EMBL" id="KAI3371972.1"/>
    </source>
</evidence>
<organism evidence="1 2">
    <name type="scientific">Scortum barcoo</name>
    <name type="common">barcoo grunter</name>
    <dbReference type="NCBI Taxonomy" id="214431"/>
    <lineage>
        <taxon>Eukaryota</taxon>
        <taxon>Metazoa</taxon>
        <taxon>Chordata</taxon>
        <taxon>Craniata</taxon>
        <taxon>Vertebrata</taxon>
        <taxon>Euteleostomi</taxon>
        <taxon>Actinopterygii</taxon>
        <taxon>Neopterygii</taxon>
        <taxon>Teleostei</taxon>
        <taxon>Neoteleostei</taxon>
        <taxon>Acanthomorphata</taxon>
        <taxon>Eupercaria</taxon>
        <taxon>Centrarchiformes</taxon>
        <taxon>Terapontoidei</taxon>
        <taxon>Terapontidae</taxon>
        <taxon>Scortum</taxon>
    </lineage>
</organism>
<dbReference type="Proteomes" id="UP000831701">
    <property type="component" value="Chromosome 5"/>
</dbReference>
<proteinExistence type="predicted"/>
<reference evidence="1" key="1">
    <citation type="submission" date="2022-04" db="EMBL/GenBank/DDBJ databases">
        <title>Jade perch genome.</title>
        <authorList>
            <person name="Chao B."/>
        </authorList>
    </citation>
    <scope>NUCLEOTIDE SEQUENCE</scope>
    <source>
        <strain evidence="1">CB-2022</strain>
    </source>
</reference>
<dbReference type="EMBL" id="CM041535">
    <property type="protein sequence ID" value="KAI3371972.1"/>
    <property type="molecule type" value="Genomic_DNA"/>
</dbReference>
<keyword evidence="2" id="KW-1185">Reference proteome</keyword>
<name>A0ACB8WVW7_9TELE</name>
<comment type="caution">
    <text evidence="1">The sequence shown here is derived from an EMBL/GenBank/DDBJ whole genome shotgun (WGS) entry which is preliminary data.</text>
</comment>